<reference evidence="1" key="1">
    <citation type="submission" date="2022-04" db="EMBL/GenBank/DDBJ databases">
        <title>A functionally conserved STORR gene fusion in Papaver species that diverged 16.8 million years ago.</title>
        <authorList>
            <person name="Catania T."/>
        </authorList>
    </citation>
    <scope>NUCLEOTIDE SEQUENCE</scope>
    <source>
        <strain evidence="1">S-188037</strain>
    </source>
</reference>
<dbReference type="PANTHER" id="PTHR37763:SF1">
    <property type="entry name" value="EXOSOME COMPLEX EXONUCLEASE"/>
    <property type="match status" value="1"/>
</dbReference>
<evidence type="ECO:0000313" key="2">
    <source>
        <dbReference type="Proteomes" id="UP001202328"/>
    </source>
</evidence>
<dbReference type="EMBL" id="JAJJMB010008074">
    <property type="protein sequence ID" value="KAI3925606.1"/>
    <property type="molecule type" value="Genomic_DNA"/>
</dbReference>
<dbReference type="PANTHER" id="PTHR37763">
    <property type="entry name" value="EXOSOME COMPLEX EXONUCLEASE"/>
    <property type="match status" value="1"/>
</dbReference>
<dbReference type="Proteomes" id="UP001202328">
    <property type="component" value="Unassembled WGS sequence"/>
</dbReference>
<proteinExistence type="predicted"/>
<sequence length="422" mass="48413">MPTRRALNHLFGVNYLKIRRLGTVRYYHEEGPNEEECLTPEFAFKKLNKMAQGLANVDLVDGKLVSIGEDSVMKDEGIDQRIKNFKYLGRLYLGTPSVQQSLKKRATESSLDAMEFIPELCFGRSDEREPLTLKTLTSVCSYLNVSAQQRKSVRLAICSQVNQHRIWTGALKKILSGLKAEIESMNFQQCQSLSVKEITVSKQIISSCIRFLSETCTTFNPDSTSWMRVAPAPKYNHWPSHRWEDLLEMFNDLIKCSKNEMGVLPHMVKLEIMKEGLYQIKDVLVVRDIGYREARHQESLMQKKLLKALGHSSQCLFTLLQYYLYGSVRDLEIEVRGGVYERKDKKNGFCLCIGKILTSDNEKMIGIGVKQLDKALGLFKFIWETAEMKGVLELQGHLWCLGAEDRILTYRGNTFYLHAIKL</sequence>
<accession>A0AAD4XN07</accession>
<keyword evidence="2" id="KW-1185">Reference proteome</keyword>
<comment type="caution">
    <text evidence="1">The sequence shown here is derived from an EMBL/GenBank/DDBJ whole genome shotgun (WGS) entry which is preliminary data.</text>
</comment>
<dbReference type="AlphaFoldDB" id="A0AAD4XN07"/>
<evidence type="ECO:0000313" key="1">
    <source>
        <dbReference type="EMBL" id="KAI3925606.1"/>
    </source>
</evidence>
<protein>
    <submittedName>
        <fullName evidence="1">Uncharacterized protein</fullName>
    </submittedName>
</protein>
<organism evidence="1 2">
    <name type="scientific">Papaver atlanticum</name>
    <dbReference type="NCBI Taxonomy" id="357466"/>
    <lineage>
        <taxon>Eukaryota</taxon>
        <taxon>Viridiplantae</taxon>
        <taxon>Streptophyta</taxon>
        <taxon>Embryophyta</taxon>
        <taxon>Tracheophyta</taxon>
        <taxon>Spermatophyta</taxon>
        <taxon>Magnoliopsida</taxon>
        <taxon>Ranunculales</taxon>
        <taxon>Papaveraceae</taxon>
        <taxon>Papaveroideae</taxon>
        <taxon>Papaver</taxon>
    </lineage>
</organism>
<gene>
    <name evidence="1" type="ORF">MKW98_001460</name>
</gene>
<name>A0AAD4XN07_9MAGN</name>